<keyword evidence="1" id="KW-0547">Nucleotide-binding</keyword>
<sequence length="100" mass="11201">MIVPFEHQSSLDALTPETRAEMMELVNKAIKVMRKEYKPQGFNVGINLGSAAGAGIAEHMHIHVVPRWNGDTNFMSTVGEVRVLPEELEATLERITKAWK</sequence>
<keyword evidence="3" id="KW-0808">Transferase</keyword>
<dbReference type="PANTHER" id="PTHR42997:SF1">
    <property type="entry name" value="AP-4-A PHOSPHORYLASE"/>
    <property type="match status" value="1"/>
</dbReference>
<dbReference type="EC" id="2.7.7.53" evidence="3"/>
<dbReference type="Gene3D" id="3.30.428.10">
    <property type="entry name" value="HIT-like"/>
    <property type="match status" value="1"/>
</dbReference>
<dbReference type="EMBL" id="VSSQ01034601">
    <property type="protein sequence ID" value="MPM86607.1"/>
    <property type="molecule type" value="Genomic_DNA"/>
</dbReference>
<accession>A0A645DBN5</accession>
<dbReference type="AlphaFoldDB" id="A0A645DBN5"/>
<dbReference type="GO" id="GO:0000166">
    <property type="term" value="F:nucleotide binding"/>
    <property type="evidence" value="ECO:0007669"/>
    <property type="project" value="UniProtKB-KW"/>
</dbReference>
<evidence type="ECO:0000256" key="1">
    <source>
        <dbReference type="ARBA" id="ARBA00022741"/>
    </source>
</evidence>
<organism evidence="3">
    <name type="scientific">bioreactor metagenome</name>
    <dbReference type="NCBI Taxonomy" id="1076179"/>
    <lineage>
        <taxon>unclassified sequences</taxon>
        <taxon>metagenomes</taxon>
        <taxon>ecological metagenomes</taxon>
    </lineage>
</organism>
<reference evidence="3" key="1">
    <citation type="submission" date="2019-08" db="EMBL/GenBank/DDBJ databases">
        <authorList>
            <person name="Kucharzyk K."/>
            <person name="Murdoch R.W."/>
            <person name="Higgins S."/>
            <person name="Loffler F."/>
        </authorList>
    </citation>
    <scope>NUCLEOTIDE SEQUENCE</scope>
</reference>
<comment type="caution">
    <text evidence="3">The sequence shown here is derived from an EMBL/GenBank/DDBJ whole genome shotgun (WGS) entry which is preliminary data.</text>
</comment>
<dbReference type="Pfam" id="PF01230">
    <property type="entry name" value="HIT"/>
    <property type="match status" value="1"/>
</dbReference>
<evidence type="ECO:0000259" key="2">
    <source>
        <dbReference type="PROSITE" id="PS51084"/>
    </source>
</evidence>
<keyword evidence="3" id="KW-0548">Nucleotidyltransferase</keyword>
<gene>
    <name evidence="3" type="ORF">SDC9_133697</name>
</gene>
<evidence type="ECO:0000313" key="3">
    <source>
        <dbReference type="EMBL" id="MPM86607.1"/>
    </source>
</evidence>
<dbReference type="InterPro" id="IPR039383">
    <property type="entry name" value="FHIT"/>
</dbReference>
<dbReference type="InterPro" id="IPR052908">
    <property type="entry name" value="AP-4-A_phosphorylase"/>
</dbReference>
<dbReference type="CDD" id="cd01275">
    <property type="entry name" value="FHIT"/>
    <property type="match status" value="1"/>
</dbReference>
<protein>
    <submittedName>
        <fullName evidence="3">AP-4-A phosphorylase</fullName>
        <ecNumber evidence="3">2.7.7.53</ecNumber>
    </submittedName>
</protein>
<feature type="domain" description="HIT" evidence="2">
    <location>
        <begin position="1"/>
        <end position="74"/>
    </location>
</feature>
<dbReference type="SUPFAM" id="SSF54197">
    <property type="entry name" value="HIT-like"/>
    <property type="match status" value="1"/>
</dbReference>
<name>A0A645DBN5_9ZZZZ</name>
<dbReference type="InterPro" id="IPR011146">
    <property type="entry name" value="HIT-like"/>
</dbReference>
<dbReference type="PANTHER" id="PTHR42997">
    <property type="entry name" value="HIT FAMILY HYDROLASE"/>
    <property type="match status" value="1"/>
</dbReference>
<dbReference type="InterPro" id="IPR036265">
    <property type="entry name" value="HIT-like_sf"/>
</dbReference>
<dbReference type="GO" id="GO:0003877">
    <property type="term" value="F:ATP:ADP adenylyltransferase activity"/>
    <property type="evidence" value="ECO:0007669"/>
    <property type="project" value="UniProtKB-EC"/>
</dbReference>
<proteinExistence type="predicted"/>
<dbReference type="PROSITE" id="PS51084">
    <property type="entry name" value="HIT_2"/>
    <property type="match status" value="1"/>
</dbReference>